<comment type="caution">
    <text evidence="4">The sequence shown here is derived from an EMBL/GenBank/DDBJ whole genome shotgun (WGS) entry which is preliminary data.</text>
</comment>
<feature type="coiled-coil region" evidence="1">
    <location>
        <begin position="62"/>
        <end position="89"/>
    </location>
</feature>
<dbReference type="InterPro" id="IPR043605">
    <property type="entry name" value="DUF883_C"/>
</dbReference>
<accession>A0A2T5VGR7</accession>
<evidence type="ECO:0000256" key="1">
    <source>
        <dbReference type="SAM" id="Coils"/>
    </source>
</evidence>
<evidence type="ECO:0000313" key="4">
    <source>
        <dbReference type="EMBL" id="PTW62939.1"/>
    </source>
</evidence>
<dbReference type="Proteomes" id="UP000244081">
    <property type="component" value="Unassembled WGS sequence"/>
</dbReference>
<evidence type="ECO:0000313" key="5">
    <source>
        <dbReference type="Proteomes" id="UP000244081"/>
    </source>
</evidence>
<feature type="transmembrane region" description="Helical" evidence="2">
    <location>
        <begin position="92"/>
        <end position="109"/>
    </location>
</feature>
<keyword evidence="2" id="KW-1133">Transmembrane helix</keyword>
<protein>
    <submittedName>
        <fullName evidence="4">ElaB/YqjD/DUF883 family membrane-anchored ribosome-binding protein</fullName>
    </submittedName>
</protein>
<sequence length="111" mass="11714">MATAAKSTATADTAGANAQDIEAELARVREDIAALARSIQSYGTAKTDEVKSRASKAGNDIAAASQDALEQVRREFEGLESQLQGQVRRHPLQALGIAAGIGFLAAFLMRR</sequence>
<dbReference type="Pfam" id="PF19029">
    <property type="entry name" value="DUF883_C"/>
    <property type="match status" value="1"/>
</dbReference>
<dbReference type="OrthoDB" id="8454349at2"/>
<dbReference type="AlphaFoldDB" id="A0A2T5VGR7"/>
<keyword evidence="5" id="KW-1185">Reference proteome</keyword>
<name>A0A2T5VGR7_9HYPH</name>
<proteinExistence type="predicted"/>
<organism evidence="4 5">
    <name type="scientific">Breoghania corrubedonensis</name>
    <dbReference type="NCBI Taxonomy" id="665038"/>
    <lineage>
        <taxon>Bacteria</taxon>
        <taxon>Pseudomonadati</taxon>
        <taxon>Pseudomonadota</taxon>
        <taxon>Alphaproteobacteria</taxon>
        <taxon>Hyphomicrobiales</taxon>
        <taxon>Stappiaceae</taxon>
        <taxon>Breoghania</taxon>
    </lineage>
</organism>
<dbReference type="EMBL" id="QAYG01000001">
    <property type="protein sequence ID" value="PTW62939.1"/>
    <property type="molecule type" value="Genomic_DNA"/>
</dbReference>
<keyword evidence="2" id="KW-0472">Membrane</keyword>
<reference evidence="4 5" key="1">
    <citation type="submission" date="2018-04" db="EMBL/GenBank/DDBJ databases">
        <title>Genomic Encyclopedia of Archaeal and Bacterial Type Strains, Phase II (KMG-II): from individual species to whole genera.</title>
        <authorList>
            <person name="Goeker M."/>
        </authorList>
    </citation>
    <scope>NUCLEOTIDE SEQUENCE [LARGE SCALE GENOMIC DNA]</scope>
    <source>
        <strain evidence="4 5">DSM 23382</strain>
    </source>
</reference>
<evidence type="ECO:0000256" key="2">
    <source>
        <dbReference type="SAM" id="Phobius"/>
    </source>
</evidence>
<feature type="domain" description="DUF883" evidence="3">
    <location>
        <begin position="87"/>
        <end position="109"/>
    </location>
</feature>
<gene>
    <name evidence="4" type="ORF">C8N35_101988</name>
</gene>
<dbReference type="RefSeq" id="WP_107988434.1">
    <property type="nucleotide sequence ID" value="NZ_QAYG01000001.1"/>
</dbReference>
<keyword evidence="2" id="KW-0812">Transmembrane</keyword>
<feature type="coiled-coil region" evidence="1">
    <location>
        <begin position="11"/>
        <end position="38"/>
    </location>
</feature>
<evidence type="ECO:0000259" key="3">
    <source>
        <dbReference type="Pfam" id="PF19029"/>
    </source>
</evidence>
<keyword evidence="1" id="KW-0175">Coiled coil</keyword>